<evidence type="ECO:0008006" key="4">
    <source>
        <dbReference type="Google" id="ProtNLM"/>
    </source>
</evidence>
<evidence type="ECO:0000313" key="3">
    <source>
        <dbReference type="EMBL" id="KKN75975.1"/>
    </source>
</evidence>
<evidence type="ECO:0000256" key="2">
    <source>
        <dbReference type="SAM" id="MobiDB-lite"/>
    </source>
</evidence>
<feature type="coiled-coil region" evidence="1">
    <location>
        <begin position="309"/>
        <end position="336"/>
    </location>
</feature>
<sequence length="472" mass="51109">MDKWVQRFDFGGFRAAPIRTPQGFLQIAGNLTRTGVLQYGRKDGSIQREYRPPEEVFKADSMGTLAGVPVTDLHPSEMVSPGNVRSLQRGRVAGPRQDGNFVTGIVEVQDQQLIESVQSGERREISPGYNCRMDMTSGTSPQGERYDGVQRKITYNHLALGPRGWARSGSQVALHMDGAEDESLVLRIDSTALHSFVLDRLSLLNKTERDLAQAVGVEFEFELESIMRGSFGGPVKKSDLAPIAKFIQQDVDVLFSLVPVADRGDGNTPKRRKRTMEPIEIRIDGISYKVDQTAGPHIDKAIADRDAKITVESARADAAEAKIADLTKERDTEKARADAASNPEAISKMVQDRSALLDKARTVLGKDAKLDGDDQTIKIAAIKHTDSKFESEGKTVDYINARFDMIDAKAATTAGKGAAAQALAAARADGGTGGATEEKTDAASAQRKDSERSANAWQQPLAASKDAPVAKA</sequence>
<evidence type="ECO:0000256" key="1">
    <source>
        <dbReference type="SAM" id="Coils"/>
    </source>
</evidence>
<gene>
    <name evidence="3" type="ORF">LCGC14_0375320</name>
</gene>
<name>A0A0F9T417_9ZZZZ</name>
<feature type="region of interest" description="Disordered" evidence="2">
    <location>
        <begin position="426"/>
        <end position="472"/>
    </location>
</feature>
<proteinExistence type="predicted"/>
<organism evidence="3">
    <name type="scientific">marine sediment metagenome</name>
    <dbReference type="NCBI Taxonomy" id="412755"/>
    <lineage>
        <taxon>unclassified sequences</taxon>
        <taxon>metagenomes</taxon>
        <taxon>ecological metagenomes</taxon>
    </lineage>
</organism>
<dbReference type="Pfam" id="PF09979">
    <property type="entry name" value="DUF2213"/>
    <property type="match status" value="1"/>
</dbReference>
<dbReference type="PIRSF" id="PIRSF029215">
    <property type="entry name" value="UCP029215"/>
    <property type="match status" value="1"/>
</dbReference>
<dbReference type="AlphaFoldDB" id="A0A0F9T417"/>
<reference evidence="3" key="1">
    <citation type="journal article" date="2015" name="Nature">
        <title>Complex archaea that bridge the gap between prokaryotes and eukaryotes.</title>
        <authorList>
            <person name="Spang A."/>
            <person name="Saw J.H."/>
            <person name="Jorgensen S.L."/>
            <person name="Zaremba-Niedzwiedzka K."/>
            <person name="Martijn J."/>
            <person name="Lind A.E."/>
            <person name="van Eijk R."/>
            <person name="Schleper C."/>
            <person name="Guy L."/>
            <person name="Ettema T.J."/>
        </authorList>
    </citation>
    <scope>NUCLEOTIDE SEQUENCE</scope>
</reference>
<feature type="region of interest" description="Disordered" evidence="2">
    <location>
        <begin position="126"/>
        <end position="145"/>
    </location>
</feature>
<keyword evidence="1" id="KW-0175">Coiled coil</keyword>
<protein>
    <recommendedName>
        <fullName evidence="4">DUF2213 domain-containing protein</fullName>
    </recommendedName>
</protein>
<comment type="caution">
    <text evidence="3">The sequence shown here is derived from an EMBL/GenBank/DDBJ whole genome shotgun (WGS) entry which is preliminary data.</text>
</comment>
<dbReference type="InterPro" id="IPR016913">
    <property type="entry name" value="UCP029215"/>
</dbReference>
<feature type="compositionally biased region" description="Basic and acidic residues" evidence="2">
    <location>
        <begin position="436"/>
        <end position="452"/>
    </location>
</feature>
<dbReference type="EMBL" id="LAZR01000301">
    <property type="protein sequence ID" value="KKN75975.1"/>
    <property type="molecule type" value="Genomic_DNA"/>
</dbReference>
<accession>A0A0F9T417</accession>